<name>A0A853DKD6_9MICO</name>
<dbReference type="Proteomes" id="UP000571817">
    <property type="component" value="Unassembled WGS sequence"/>
</dbReference>
<dbReference type="InterPro" id="IPR050793">
    <property type="entry name" value="CMP-NeuNAc_synthase"/>
</dbReference>
<dbReference type="RefSeq" id="WP_179481598.1">
    <property type="nucleotide sequence ID" value="NZ_JACCFW010000001.1"/>
</dbReference>
<dbReference type="Gene3D" id="3.90.550.10">
    <property type="entry name" value="Spore Coat Polysaccharide Biosynthesis Protein SpsA, Chain A"/>
    <property type="match status" value="1"/>
</dbReference>
<protein>
    <submittedName>
        <fullName evidence="1">N-acylneuraminate cytidylyltransferase</fullName>
        <ecNumber evidence="1">2.7.7.43</ecNumber>
    </submittedName>
</protein>
<dbReference type="CDD" id="cd02513">
    <property type="entry name" value="CMP-NeuAc_Synthase"/>
    <property type="match status" value="1"/>
</dbReference>
<keyword evidence="1" id="KW-0808">Transferase</keyword>
<comment type="caution">
    <text evidence="1">The sequence shown here is derived from an EMBL/GenBank/DDBJ whole genome shotgun (WGS) entry which is preliminary data.</text>
</comment>
<keyword evidence="2" id="KW-1185">Reference proteome</keyword>
<dbReference type="PANTHER" id="PTHR21485:SF3">
    <property type="entry name" value="N-ACYLNEURAMINATE CYTIDYLYLTRANSFERASE"/>
    <property type="match status" value="1"/>
</dbReference>
<dbReference type="EC" id="2.7.7.43" evidence="1"/>
<evidence type="ECO:0000313" key="1">
    <source>
        <dbReference type="EMBL" id="NYJ75160.1"/>
    </source>
</evidence>
<dbReference type="PANTHER" id="PTHR21485">
    <property type="entry name" value="HAD SUPERFAMILY MEMBERS CMAS AND KDSC"/>
    <property type="match status" value="1"/>
</dbReference>
<gene>
    <name evidence="1" type="ORF">HNR15_002123</name>
</gene>
<organism evidence="1 2">
    <name type="scientific">Allobranchiibius huperziae</name>
    <dbReference type="NCBI Taxonomy" id="1874116"/>
    <lineage>
        <taxon>Bacteria</taxon>
        <taxon>Bacillati</taxon>
        <taxon>Actinomycetota</taxon>
        <taxon>Actinomycetes</taxon>
        <taxon>Micrococcales</taxon>
        <taxon>Dermacoccaceae</taxon>
        <taxon>Allobranchiibius</taxon>
    </lineage>
</organism>
<dbReference type="EMBL" id="JACCFW010000001">
    <property type="protein sequence ID" value="NYJ75160.1"/>
    <property type="molecule type" value="Genomic_DNA"/>
</dbReference>
<keyword evidence="1" id="KW-0548">Nucleotidyltransferase</keyword>
<dbReference type="InterPro" id="IPR029044">
    <property type="entry name" value="Nucleotide-diphossugar_trans"/>
</dbReference>
<dbReference type="InterPro" id="IPR003329">
    <property type="entry name" value="Cytidylyl_trans"/>
</dbReference>
<accession>A0A853DKD6</accession>
<reference evidence="1 2" key="1">
    <citation type="submission" date="2020-07" db="EMBL/GenBank/DDBJ databases">
        <title>Sequencing the genomes of 1000 actinobacteria strains.</title>
        <authorList>
            <person name="Klenk H.-P."/>
        </authorList>
    </citation>
    <scope>NUCLEOTIDE SEQUENCE [LARGE SCALE GENOMIC DNA]</scope>
    <source>
        <strain evidence="1 2">DSM 29531</strain>
    </source>
</reference>
<sequence length="238" mass="26376">MNTLCVIPVRGGSKGVPGKNLRQIEGRPLVVWTIDQALNTPGLDVLVSTDDERIAEVARSAGADVPFLRPPELARDDTPTEPVVRHAIAHRVGEGRSPDAVMLLQATSPLRLPGTLERAMSQFDSSGADSLVGVVPFAPFFWWQARDELPPRADYDVTARPRRQDLTSGQLRYRETGSLYLTRPWVYEQCDNRLGGRIELFVMDEVEGIDIDTEHDLRLAAHEMRRLAEIRSTPGGSA</sequence>
<dbReference type="AlphaFoldDB" id="A0A853DKD6"/>
<dbReference type="SUPFAM" id="SSF53448">
    <property type="entry name" value="Nucleotide-diphospho-sugar transferases"/>
    <property type="match status" value="1"/>
</dbReference>
<proteinExistence type="predicted"/>
<dbReference type="GO" id="GO:0008781">
    <property type="term" value="F:N-acylneuraminate cytidylyltransferase activity"/>
    <property type="evidence" value="ECO:0007669"/>
    <property type="project" value="UniProtKB-EC"/>
</dbReference>
<evidence type="ECO:0000313" key="2">
    <source>
        <dbReference type="Proteomes" id="UP000571817"/>
    </source>
</evidence>
<dbReference type="Pfam" id="PF02348">
    <property type="entry name" value="CTP_transf_3"/>
    <property type="match status" value="1"/>
</dbReference>